<dbReference type="AlphaFoldDB" id="A0A1Y0B7G9"/>
<evidence type="ECO:0000256" key="1">
    <source>
        <dbReference type="ARBA" id="ARBA00009861"/>
    </source>
</evidence>
<accession>A0A1Y0B7G9</accession>
<name>A0A1Y0B7G9_9SOLA</name>
<proteinExistence type="evidence at transcript level"/>
<organism evidence="4">
    <name type="scientific">Salpiglossis sinuata</name>
    <name type="common">painted tongue</name>
    <dbReference type="NCBI Taxonomy" id="33121"/>
    <lineage>
        <taxon>Eukaryota</taxon>
        <taxon>Viridiplantae</taxon>
        <taxon>Streptophyta</taxon>
        <taxon>Embryophyta</taxon>
        <taxon>Tracheophyta</taxon>
        <taxon>Spermatophyta</taxon>
        <taxon>Magnoliopsida</taxon>
        <taxon>eudicotyledons</taxon>
        <taxon>Gunneridae</taxon>
        <taxon>Pentapetalae</taxon>
        <taxon>asterids</taxon>
        <taxon>lamiids</taxon>
        <taxon>Solanales</taxon>
        <taxon>Solanaceae</taxon>
        <taxon>Cestroideae</taxon>
        <taxon>Salpiglossideae</taxon>
        <taxon>Salpiglossis</taxon>
    </lineage>
</organism>
<evidence type="ECO:0000313" key="4">
    <source>
        <dbReference type="EMBL" id="ART34014.1"/>
    </source>
</evidence>
<dbReference type="Gene3D" id="3.30.559.10">
    <property type="entry name" value="Chloramphenicol acetyltransferase-like domain"/>
    <property type="match status" value="2"/>
</dbReference>
<comment type="similarity">
    <text evidence="1">Belongs to the plant acyltransferase family.</text>
</comment>
<evidence type="ECO:0000256" key="2">
    <source>
        <dbReference type="ARBA" id="ARBA00022679"/>
    </source>
</evidence>
<sequence length="431" mass="48234">MELISQEFIKPVSPTPDHLKFYEYSILDQLIGPSLYTPVLLYYPSPPDNNNNKKPEAINTSRLKHLKKSLSQILAHYYPLAGRLRNDNTGVDCNDEGVPFLEAFVHNHRLQDILDGKRVVTESLVPLTNYESVFPSNTLLLVQVTLFECGGMAVGISATHKILDARSLITFLTDWAALTRQDDPNFTLTQLVPLSKIIPPANGLPPSIPVEGFISTEPCVRNIFVFRPCSIADLKIKAASENILRPSRVEVVTSTIWMCLMENSKRPCLITHMVNLRKRVDPPMHDHHLGNFIGMVVAHNDENHIANMVASLRKGISEFEKKCLKGEREALGASIVNHATESINYLVSRKDADLYKFNSWCGFPFYDVDFGWGKPVLSSTAEGKSKNSIKLIDTKDGGVEALVCLSEEDMKVFEKNTELLTYATLKPNSHV</sequence>
<dbReference type="Pfam" id="PF02458">
    <property type="entry name" value="Transferase"/>
    <property type="match status" value="1"/>
</dbReference>
<dbReference type="GO" id="GO:0016746">
    <property type="term" value="F:acyltransferase activity"/>
    <property type="evidence" value="ECO:0007669"/>
    <property type="project" value="UniProtKB-KW"/>
</dbReference>
<keyword evidence="2 4" id="KW-0808">Transferase</keyword>
<keyword evidence="3 4" id="KW-0012">Acyltransferase</keyword>
<evidence type="ECO:0000256" key="3">
    <source>
        <dbReference type="ARBA" id="ARBA00023315"/>
    </source>
</evidence>
<reference evidence="4" key="1">
    <citation type="submission" date="2017-04" db="EMBL/GenBank/DDBJ databases">
        <authorList>
            <person name="Afonso C.L."/>
            <person name="Miller P.J."/>
            <person name="Scott M.A."/>
            <person name="Spackman E."/>
            <person name="Goraichik I."/>
            <person name="Dimitrov K.M."/>
            <person name="Suarez D.L."/>
            <person name="Swayne D.E."/>
        </authorList>
    </citation>
    <scope>NUCLEOTIDE SEQUENCE</scope>
</reference>
<dbReference type="EMBL" id="KY978749">
    <property type="protein sequence ID" value="ART34014.1"/>
    <property type="molecule type" value="mRNA"/>
</dbReference>
<protein>
    <submittedName>
        <fullName evidence="4">Acylsugar acyltransferase 5</fullName>
    </submittedName>
</protein>
<dbReference type="PANTHER" id="PTHR31623:SF105">
    <property type="entry name" value="VINORINE SYNTHASE-LIKE"/>
    <property type="match status" value="1"/>
</dbReference>
<dbReference type="PANTHER" id="PTHR31623">
    <property type="entry name" value="F21J9.9"/>
    <property type="match status" value="1"/>
</dbReference>
<dbReference type="InterPro" id="IPR023213">
    <property type="entry name" value="CAT-like_dom_sf"/>
</dbReference>